<dbReference type="EMBL" id="JAQQLF010000030">
    <property type="protein sequence ID" value="MDC7719032.1"/>
    <property type="molecule type" value="Genomic_DNA"/>
</dbReference>
<evidence type="ECO:0000313" key="1">
    <source>
        <dbReference type="EMBL" id="MDC7719032.1"/>
    </source>
</evidence>
<protein>
    <submittedName>
        <fullName evidence="1">Peptidase M23</fullName>
    </submittedName>
</protein>
<name>A0ABT5J2N5_9NEIS</name>
<proteinExistence type="predicted"/>
<accession>A0ABT5J2N5</accession>
<gene>
    <name evidence="1" type="ORF">PQU95_17660</name>
</gene>
<sequence>MDSTLSLNGALYAELTPAGAWYAVSTRDEGSDRQLLLQLLQHGGELALTEARLQQWSTTDSPAQALAVLYRLQRLGFVSGSLTGRSEPAGSLESRLPALLAALSGEGRALLADDNGLYYATAGFRHEAAEQIAALAGDIVSLGRRHARLLNQNLGLGAQAWALIDPAGHAELSFHPLYLGRQSFVLVIGGQPRLGDNAFVAMTEALCRRYA</sequence>
<keyword evidence="2" id="KW-1185">Reference proteome</keyword>
<dbReference type="RefSeq" id="WP_272753226.1">
    <property type="nucleotide sequence ID" value="NZ_JAQQLF010000030.1"/>
</dbReference>
<evidence type="ECO:0000313" key="2">
    <source>
        <dbReference type="Proteomes" id="UP001219956"/>
    </source>
</evidence>
<organism evidence="1 2">
    <name type="scientific">Vogesella aquatica</name>
    <dbReference type="NCBI Taxonomy" id="2984206"/>
    <lineage>
        <taxon>Bacteria</taxon>
        <taxon>Pseudomonadati</taxon>
        <taxon>Pseudomonadota</taxon>
        <taxon>Betaproteobacteria</taxon>
        <taxon>Neisseriales</taxon>
        <taxon>Chromobacteriaceae</taxon>
        <taxon>Vogesella</taxon>
    </lineage>
</organism>
<dbReference type="SUPFAM" id="SSF103196">
    <property type="entry name" value="Roadblock/LC7 domain"/>
    <property type="match status" value="1"/>
</dbReference>
<reference evidence="1 2" key="1">
    <citation type="submission" date="2023-01" db="EMBL/GenBank/DDBJ databases">
        <title>Novel species of the genus Vogesella isolated from rivers.</title>
        <authorList>
            <person name="Lu H."/>
        </authorList>
    </citation>
    <scope>NUCLEOTIDE SEQUENCE [LARGE SCALE GENOMIC DNA]</scope>
    <source>
        <strain evidence="1 2">DC21W</strain>
    </source>
</reference>
<comment type="caution">
    <text evidence="1">The sequence shown here is derived from an EMBL/GenBank/DDBJ whole genome shotgun (WGS) entry which is preliminary data.</text>
</comment>
<dbReference type="Proteomes" id="UP001219956">
    <property type="component" value="Unassembled WGS sequence"/>
</dbReference>